<dbReference type="EMBL" id="CAGS01000224">
    <property type="protein sequence ID" value="CCF84003.1"/>
    <property type="molecule type" value="Genomic_DNA"/>
</dbReference>
<evidence type="ECO:0000313" key="3">
    <source>
        <dbReference type="Proteomes" id="UP000004221"/>
    </source>
</evidence>
<keyword evidence="3" id="KW-1185">Reference proteome</keyword>
<protein>
    <submittedName>
        <fullName evidence="2">Uncharacterized protein</fullName>
    </submittedName>
</protein>
<comment type="caution">
    <text evidence="2">The sequence shown here is derived from an EMBL/GenBank/DDBJ whole genome shotgun (WGS) entry which is preliminary data.</text>
</comment>
<evidence type="ECO:0000256" key="1">
    <source>
        <dbReference type="SAM" id="Phobius"/>
    </source>
</evidence>
<gene>
    <name evidence="2" type="ORF">NITHO_300005</name>
</gene>
<dbReference type="AlphaFoldDB" id="I4EH41"/>
<accession>I4EH41</accession>
<dbReference type="OrthoDB" id="158837at2"/>
<feature type="transmembrane region" description="Helical" evidence="1">
    <location>
        <begin position="383"/>
        <end position="400"/>
    </location>
</feature>
<dbReference type="Proteomes" id="UP000004221">
    <property type="component" value="Unassembled WGS sequence"/>
</dbReference>
<dbReference type="RefSeq" id="WP_008477823.1">
    <property type="nucleotide sequence ID" value="NZ_CAGS01000224.1"/>
</dbReference>
<proteinExistence type="predicted"/>
<keyword evidence="1" id="KW-0472">Membrane</keyword>
<keyword evidence="1" id="KW-0812">Transmembrane</keyword>
<sequence length="415" mass="45718">MNPATHPTLTIRSEEGSLLSQLLYTNQGQPGFRYLPERFQVVVTAGTLRSSQTGAAGARIELPTGWRAIPSLDQPIPDRGSPVVWTVIPGVRPDDFAVEIRVRISDGTGPVTLLAATLAIEIRGYSQFDPVRHGLPWTNSVSELGEIRPTAGIFERTFDASFFPASFFAGLYRAIVFIGAGPGQHQGGLCTGMARAALEQSLDARQNEGAVTRDEVILLHGRQLSDRALLASSPWFFAPSPRRAFERFKSSIFDTGQSDVCFDIGVPRPWRLDIPQALVQLGHTVVPYAFRQASRDQAEVMIYDPNRPAESRAGQATIFFDLRDDRYKYEPWAHHGDRSITVIAAPQAAYRNGRTAFLASAASLILYPRSIAQSRPLLQRRSLPALALAAMITGGVGLLHRRRKQPNVRRRPGSR</sequence>
<evidence type="ECO:0000313" key="2">
    <source>
        <dbReference type="EMBL" id="CCF84003.1"/>
    </source>
</evidence>
<organism evidence="2 3">
    <name type="scientific">Nitrolancea hollandica Lb</name>
    <dbReference type="NCBI Taxonomy" id="1129897"/>
    <lineage>
        <taxon>Bacteria</taxon>
        <taxon>Pseudomonadati</taxon>
        <taxon>Thermomicrobiota</taxon>
        <taxon>Thermomicrobia</taxon>
        <taxon>Sphaerobacterales</taxon>
        <taxon>Sphaerobacterineae</taxon>
        <taxon>Sphaerobacteraceae</taxon>
        <taxon>Nitrolancea</taxon>
    </lineage>
</organism>
<name>I4EH41_9BACT</name>
<keyword evidence="1" id="KW-1133">Transmembrane helix</keyword>
<reference evidence="2 3" key="1">
    <citation type="journal article" date="2012" name="ISME J.">
        <title>Nitrification expanded: discovery, physiology and genomics of a nitrite-oxidizing bacterium from the phylum Chloroflexi.</title>
        <authorList>
            <person name="Sorokin D.Y."/>
            <person name="Lucker S."/>
            <person name="Vejmelkova D."/>
            <person name="Kostrikina N.A."/>
            <person name="Kleerebezem R."/>
            <person name="Rijpstra W.I."/>
            <person name="Damste J.S."/>
            <person name="Le Paslier D."/>
            <person name="Muyzer G."/>
            <person name="Wagner M."/>
            <person name="van Loosdrecht M.C."/>
            <person name="Daims H."/>
        </authorList>
    </citation>
    <scope>NUCLEOTIDE SEQUENCE [LARGE SCALE GENOMIC DNA]</scope>
    <source>
        <strain evidence="3">none</strain>
    </source>
</reference>